<dbReference type="Proteomes" id="UP000308891">
    <property type="component" value="Unassembled WGS sequence"/>
</dbReference>
<dbReference type="GO" id="GO:0070987">
    <property type="term" value="P:error-free translesion synthesis"/>
    <property type="evidence" value="ECO:0007669"/>
    <property type="project" value="TreeGrafter"/>
</dbReference>
<evidence type="ECO:0000313" key="4">
    <source>
        <dbReference type="EMBL" id="TIC79855.1"/>
    </source>
</evidence>
<evidence type="ECO:0000256" key="1">
    <source>
        <dbReference type="ARBA" id="ARBA00017693"/>
    </source>
</evidence>
<dbReference type="NCBIfam" id="NF003967">
    <property type="entry name" value="PRK05461.1"/>
    <property type="match status" value="1"/>
</dbReference>
<gene>
    <name evidence="2 4" type="primary">apaG</name>
    <name evidence="4" type="ORF">E5K04_13095</name>
</gene>
<dbReference type="InterPro" id="IPR023065">
    <property type="entry name" value="Uncharacterised_ApaG"/>
</dbReference>
<dbReference type="Gene3D" id="2.60.40.1470">
    <property type="entry name" value="ApaG domain"/>
    <property type="match status" value="1"/>
</dbReference>
<proteinExistence type="inferred from homology"/>
<evidence type="ECO:0000313" key="5">
    <source>
        <dbReference type="Proteomes" id="UP000308891"/>
    </source>
</evidence>
<reference evidence="4 5" key="1">
    <citation type="submission" date="2019-04" db="EMBL/GenBank/DDBJ databases">
        <title>Crenobacter sp. nov.</title>
        <authorList>
            <person name="Shi S."/>
        </authorList>
    </citation>
    <scope>NUCLEOTIDE SEQUENCE [LARGE SCALE GENOMIC DNA]</scope>
    <source>
        <strain evidence="4 5">GY 70310</strain>
    </source>
</reference>
<dbReference type="EMBL" id="STGJ01000015">
    <property type="protein sequence ID" value="TIC79855.1"/>
    <property type="molecule type" value="Genomic_DNA"/>
</dbReference>
<comment type="caution">
    <text evidence="4">The sequence shown here is derived from an EMBL/GenBank/DDBJ whole genome shotgun (WGS) entry which is preliminary data.</text>
</comment>
<dbReference type="PANTHER" id="PTHR14289:SF16">
    <property type="entry name" value="POLYMERASE DELTA-INTERACTING PROTEIN 2"/>
    <property type="match status" value="1"/>
</dbReference>
<dbReference type="SUPFAM" id="SSF110069">
    <property type="entry name" value="ApaG-like"/>
    <property type="match status" value="1"/>
</dbReference>
<dbReference type="PANTHER" id="PTHR14289">
    <property type="entry name" value="F-BOX ONLY PROTEIN 3"/>
    <property type="match status" value="1"/>
</dbReference>
<dbReference type="PROSITE" id="PS51087">
    <property type="entry name" value="APAG"/>
    <property type="match status" value="1"/>
</dbReference>
<feature type="domain" description="ApaG" evidence="3">
    <location>
        <begin position="1"/>
        <end position="120"/>
    </location>
</feature>
<evidence type="ECO:0000259" key="3">
    <source>
        <dbReference type="PROSITE" id="PS51087"/>
    </source>
</evidence>
<accession>A0A4T0UNI5</accession>
<dbReference type="InterPro" id="IPR036767">
    <property type="entry name" value="ApaG_sf"/>
</dbReference>
<dbReference type="InterPro" id="IPR007474">
    <property type="entry name" value="ApaG_domain"/>
</dbReference>
<evidence type="ECO:0000256" key="2">
    <source>
        <dbReference type="HAMAP-Rule" id="MF_00791"/>
    </source>
</evidence>
<protein>
    <recommendedName>
        <fullName evidence="1 2">Protein ApaG</fullName>
    </recommendedName>
</protein>
<dbReference type="OrthoDB" id="9795226at2"/>
<dbReference type="HAMAP" id="MF_00791">
    <property type="entry name" value="ApaG"/>
    <property type="match status" value="1"/>
</dbReference>
<organism evidence="4 5">
    <name type="scientific">Crenobacter intestini</name>
    <dbReference type="NCBI Taxonomy" id="2563443"/>
    <lineage>
        <taxon>Bacteria</taxon>
        <taxon>Pseudomonadati</taxon>
        <taxon>Pseudomonadota</taxon>
        <taxon>Betaproteobacteria</taxon>
        <taxon>Neisseriales</taxon>
        <taxon>Neisseriaceae</taxon>
        <taxon>Crenobacter</taxon>
    </lineage>
</organism>
<dbReference type="AlphaFoldDB" id="A0A4T0UNI5"/>
<sequence>MVEVEVVPFYLADESDVAADVYAFGYRVSIRNRGDAPVRLLARHWVITDANGHIEEVRGRGVVGETPRIEAGGVYEYDSWTRLTTPWGSMRGSYQMVGADGERFDADIPEFRLIAPRSLH</sequence>
<dbReference type="Pfam" id="PF04379">
    <property type="entry name" value="DUF525"/>
    <property type="match status" value="1"/>
</dbReference>
<dbReference type="RefSeq" id="WP_136554841.1">
    <property type="nucleotide sequence ID" value="NZ_STGJ01000015.1"/>
</dbReference>
<name>A0A4T0UNI5_9NEIS</name>
<keyword evidence="5" id="KW-1185">Reference proteome</keyword>